<accession>A0A5R9KB02</accession>
<evidence type="ECO:0000313" key="1">
    <source>
        <dbReference type="EMBL" id="TLU92001.1"/>
    </source>
</evidence>
<keyword evidence="2" id="KW-1185">Reference proteome</keyword>
<sequence>MEKLPALTYSHNWNNKLNSHVHTTLRLWNPAKYYKGAKFEEFLKGESIGTVLVVEVKKLKLAQVNDYIAGLDTGYLAASCHEMIKSMYKNIVNDWKVQELAFVLLIRID</sequence>
<dbReference type="AlphaFoldDB" id="A0A5R9KB02"/>
<reference evidence="1 2" key="1">
    <citation type="submission" date="2019-05" db="EMBL/GenBank/DDBJ databases">
        <authorList>
            <person name="Qu J.-H."/>
        </authorList>
    </citation>
    <scope>NUCLEOTIDE SEQUENCE [LARGE SCALE GENOMIC DNA]</scope>
    <source>
        <strain evidence="1 2">Z12</strain>
    </source>
</reference>
<dbReference type="EMBL" id="VCEI01000025">
    <property type="protein sequence ID" value="TLU92001.1"/>
    <property type="molecule type" value="Genomic_DNA"/>
</dbReference>
<dbReference type="OrthoDB" id="711722at2"/>
<dbReference type="Proteomes" id="UP000309788">
    <property type="component" value="Unassembled WGS sequence"/>
</dbReference>
<proteinExistence type="predicted"/>
<organism evidence="1 2">
    <name type="scientific">Dyadobacter sediminis</name>
    <dbReference type="NCBI Taxonomy" id="1493691"/>
    <lineage>
        <taxon>Bacteria</taxon>
        <taxon>Pseudomonadati</taxon>
        <taxon>Bacteroidota</taxon>
        <taxon>Cytophagia</taxon>
        <taxon>Cytophagales</taxon>
        <taxon>Spirosomataceae</taxon>
        <taxon>Dyadobacter</taxon>
    </lineage>
</organism>
<name>A0A5R9KB02_9BACT</name>
<gene>
    <name evidence="1" type="ORF">FEM55_14670</name>
</gene>
<evidence type="ECO:0000313" key="2">
    <source>
        <dbReference type="Proteomes" id="UP000309788"/>
    </source>
</evidence>
<protein>
    <recommendedName>
        <fullName evidence="3">ASCH domain-containing protein</fullName>
    </recommendedName>
</protein>
<dbReference type="RefSeq" id="WP_138282110.1">
    <property type="nucleotide sequence ID" value="NZ_BMGE01000003.1"/>
</dbReference>
<comment type="caution">
    <text evidence="1">The sequence shown here is derived from an EMBL/GenBank/DDBJ whole genome shotgun (WGS) entry which is preliminary data.</text>
</comment>
<evidence type="ECO:0008006" key="3">
    <source>
        <dbReference type="Google" id="ProtNLM"/>
    </source>
</evidence>